<comment type="caution">
    <text evidence="1">The sequence shown here is derived from an EMBL/GenBank/DDBJ whole genome shotgun (WGS) entry which is preliminary data.</text>
</comment>
<evidence type="ECO:0000313" key="2">
    <source>
        <dbReference type="Proteomes" id="UP000284514"/>
    </source>
</evidence>
<protein>
    <submittedName>
        <fullName evidence="1">Uncharacterized protein</fullName>
    </submittedName>
</protein>
<name>A0A414BJ17_BACUN</name>
<dbReference type="InterPro" id="IPR029044">
    <property type="entry name" value="Nucleotide-diphossugar_trans"/>
</dbReference>
<accession>A0A414BJ17</accession>
<gene>
    <name evidence="1" type="ORF">DW831_06715</name>
</gene>
<dbReference type="Proteomes" id="UP000284514">
    <property type="component" value="Unassembled WGS sequence"/>
</dbReference>
<evidence type="ECO:0000313" key="1">
    <source>
        <dbReference type="EMBL" id="RHC74841.1"/>
    </source>
</evidence>
<proteinExistence type="predicted"/>
<dbReference type="EMBL" id="QSIF01000007">
    <property type="protein sequence ID" value="RHC74841.1"/>
    <property type="molecule type" value="Genomic_DNA"/>
</dbReference>
<dbReference type="SUPFAM" id="SSF53448">
    <property type="entry name" value="Nucleotide-diphospho-sugar transferases"/>
    <property type="match status" value="1"/>
</dbReference>
<reference evidence="1 2" key="1">
    <citation type="submission" date="2018-08" db="EMBL/GenBank/DDBJ databases">
        <title>A genome reference for cultivated species of the human gut microbiota.</title>
        <authorList>
            <person name="Zou Y."/>
            <person name="Xue W."/>
            <person name="Luo G."/>
        </authorList>
    </citation>
    <scope>NUCLEOTIDE SEQUENCE [LARGE SCALE GENOMIC DNA]</scope>
    <source>
        <strain evidence="1 2">AM34-25</strain>
    </source>
</reference>
<dbReference type="Gene3D" id="3.90.550.10">
    <property type="entry name" value="Spore Coat Polysaccharide Biosynthesis Protein SpsA, Chain A"/>
    <property type="match status" value="1"/>
</dbReference>
<dbReference type="AlphaFoldDB" id="A0A414BJ17"/>
<organism evidence="1 2">
    <name type="scientific">Bacteroides uniformis</name>
    <dbReference type="NCBI Taxonomy" id="820"/>
    <lineage>
        <taxon>Bacteria</taxon>
        <taxon>Pseudomonadati</taxon>
        <taxon>Bacteroidota</taxon>
        <taxon>Bacteroidia</taxon>
        <taxon>Bacteroidales</taxon>
        <taxon>Bacteroidaceae</taxon>
        <taxon>Bacteroides</taxon>
    </lineage>
</organism>
<sequence>MIFAGLRFKNKILKMNSANIEKKIPSWATRKELTTPVLYMVFNRPEITQESFNAIREAKPKKLYVAVDAPRVNRKDDEENQAKVIQIVKNVDWDCNVKYLIHEKNLGCSRAGIAAWNWLFSQEDRMIFVEDDGVPSVSFFYYCQELLEDYKDNDKIAYIGGVNYGMKRGEASYFFTRQCAATYAMGTWKRVYDLYEYDMASYPKYRNKKSFKEAFSNKKSYYGHLLMFDSYVDSLKKGIQQNTYDVQMLYLVHKYDKYSIYPNTNMVSNIGLAGGANNNVDVNSAFYKAYHNRPRFELIELKHPAKISINKEFDAEMAEYRQSFLGRSRWQNSYICFVHYVNAYFHGLYKFIRTIKRKF</sequence>